<dbReference type="InterPro" id="IPR013783">
    <property type="entry name" value="Ig-like_fold"/>
</dbReference>
<feature type="domain" description="Big-1" evidence="3">
    <location>
        <begin position="53"/>
        <end position="145"/>
    </location>
</feature>
<gene>
    <name evidence="4" type="ORF">CR105_15450</name>
</gene>
<dbReference type="EMBL" id="PDOC01000009">
    <property type="protein sequence ID" value="PIL44100.1"/>
    <property type="molecule type" value="Genomic_DNA"/>
</dbReference>
<sequence>MLPILNVFSWRKFSQFATAGLVAAALSACGGGGGSAGAVPGAPGTTPGTAVAASVTLVTSASTIAASGADGTEVILTAIVKDANNNAIPGAIVSFKASSGNISNTNREADATGTVTEKLNVKGDASARDITITASSGSATSAPKIVTVATSASTTPKLLLTSSSGTLSSSGATGTAVQIKALVLDSNNVVMPNTRVTFATDSGALSASQVNTDANGVASVNLATGTDPTTRIITVSGNVAGAPAAIVKVNVAGTRITVNASSTVNLGATSDVAVALFDSADAPLANTPVTFSAAINPLVTKNGGASTGMTDAAGKLVLSYTATRTGNDVVTVRALGETASAAIAISTANFSIKAVDLVGATITSGDTNVCYPVLVSNFVGGVAQGGTVSISTSRGTVYSDSLCSTALTGATGLTSGAARVYVAATGPGIATLSASSTATNSVVQSTLEFVSPLTSTAVISLQGTPAVVGANLPGSTTEQVTLRAVVMDKSSQGNPVKNARVSFSILSDASGGSLSQPSTLLTGSDGSATISYIAGTTTTAVDGVVIQAVVQSPVSAASAQAKLTVGKKSLFISAGTGNLVLTPSSATYQVDYAVFVTDAAGNAVRDVAITGAVIPTHYKKGEYVPQLNAPWLAQMSVRCENEDRNKDGVLGPFEDQNGNGRLDPVIPMNITSSGKTDASGTATISMVYPRDRAYWIDVEFTIRGAVSGSEAAYVGYTTLPALSADYANSGITPPGQTSPYGLSTSCGDTK</sequence>
<comment type="caution">
    <text evidence="4">The sequence shown here is derived from an EMBL/GenBank/DDBJ whole genome shotgun (WGS) entry which is preliminary data.</text>
</comment>
<keyword evidence="2" id="KW-0732">Signal</keyword>
<feature type="chain" id="PRO_5013580564" evidence="2">
    <location>
        <begin position="20"/>
        <end position="750"/>
    </location>
</feature>
<dbReference type="AlphaFoldDB" id="A0A2G8TDJ1"/>
<comment type="similarity">
    <text evidence="1">Belongs to the intimin/invasin family.</text>
</comment>
<dbReference type="OrthoDB" id="8697973at2"/>
<name>A0A2G8TDJ1_9BURK</name>
<reference evidence="4 5" key="1">
    <citation type="submission" date="2017-10" db="EMBL/GenBank/DDBJ databases">
        <title>Massilia psychrophilum sp. nov., a novel purple-pigmented bacterium isolated from Tianshan glacier, Xinjiang Municipality, China.</title>
        <authorList>
            <person name="Wang H."/>
        </authorList>
    </citation>
    <scope>NUCLEOTIDE SEQUENCE [LARGE SCALE GENOMIC DNA]</scope>
    <source>
        <strain evidence="4 5">JCM 30074</strain>
    </source>
</reference>
<dbReference type="SUPFAM" id="SSF49373">
    <property type="entry name" value="Invasin/intimin cell-adhesion fragments"/>
    <property type="match status" value="4"/>
</dbReference>
<evidence type="ECO:0000259" key="3">
    <source>
        <dbReference type="SMART" id="SM00634"/>
    </source>
</evidence>
<dbReference type="InterPro" id="IPR008964">
    <property type="entry name" value="Invasin/intimin_cell_adhesion"/>
</dbReference>
<protein>
    <submittedName>
        <fullName evidence="4">Ig-like group 1 domain-containing protein</fullName>
    </submittedName>
</protein>
<evidence type="ECO:0000256" key="1">
    <source>
        <dbReference type="ARBA" id="ARBA00010116"/>
    </source>
</evidence>
<keyword evidence="5" id="KW-1185">Reference proteome</keyword>
<dbReference type="SMART" id="SM00634">
    <property type="entry name" value="BID_1"/>
    <property type="match status" value="3"/>
</dbReference>
<dbReference type="RefSeq" id="WP_099789689.1">
    <property type="nucleotide sequence ID" value="NZ_JBHLYV010000017.1"/>
</dbReference>
<organism evidence="4 5">
    <name type="scientific">Massilia eurypsychrophila</name>
    <dbReference type="NCBI Taxonomy" id="1485217"/>
    <lineage>
        <taxon>Bacteria</taxon>
        <taxon>Pseudomonadati</taxon>
        <taxon>Pseudomonadota</taxon>
        <taxon>Betaproteobacteria</taxon>
        <taxon>Burkholderiales</taxon>
        <taxon>Oxalobacteraceae</taxon>
        <taxon>Telluria group</taxon>
        <taxon>Massilia</taxon>
    </lineage>
</organism>
<evidence type="ECO:0000256" key="2">
    <source>
        <dbReference type="SAM" id="SignalP"/>
    </source>
</evidence>
<dbReference type="Proteomes" id="UP000230390">
    <property type="component" value="Unassembled WGS sequence"/>
</dbReference>
<feature type="signal peptide" evidence="2">
    <location>
        <begin position="1"/>
        <end position="19"/>
    </location>
</feature>
<proteinExistence type="inferred from homology"/>
<dbReference type="Gene3D" id="2.60.40.10">
    <property type="entry name" value="Immunoglobulins"/>
    <property type="match status" value="4"/>
</dbReference>
<accession>A0A2G8TDJ1</accession>
<feature type="domain" description="Big-1" evidence="3">
    <location>
        <begin position="159"/>
        <end position="247"/>
    </location>
</feature>
<evidence type="ECO:0000313" key="4">
    <source>
        <dbReference type="EMBL" id="PIL44100.1"/>
    </source>
</evidence>
<evidence type="ECO:0000313" key="5">
    <source>
        <dbReference type="Proteomes" id="UP000230390"/>
    </source>
</evidence>
<dbReference type="InterPro" id="IPR003344">
    <property type="entry name" value="Big_1_dom"/>
</dbReference>
<feature type="domain" description="Big-1" evidence="3">
    <location>
        <begin position="457"/>
        <end position="560"/>
    </location>
</feature>